<protein>
    <submittedName>
        <fullName evidence="1">Uncharacterized protein</fullName>
    </submittedName>
</protein>
<reference evidence="1 2" key="1">
    <citation type="journal article" date="2018" name="PLoS Genet.">
        <title>Population sequencing reveals clonal diversity and ancestral inbreeding in the grapevine cultivar Chardonnay.</title>
        <authorList>
            <person name="Roach M.J."/>
            <person name="Johnson D.L."/>
            <person name="Bohlmann J."/>
            <person name="van Vuuren H.J."/>
            <person name="Jones S.J."/>
            <person name="Pretorius I.S."/>
            <person name="Schmidt S.A."/>
            <person name="Borneman A.R."/>
        </authorList>
    </citation>
    <scope>NUCLEOTIDE SEQUENCE [LARGE SCALE GENOMIC DNA]</scope>
    <source>
        <strain evidence="2">cv. Chardonnay</strain>
        <tissue evidence="1">Leaf</tissue>
    </source>
</reference>
<comment type="caution">
    <text evidence="1">The sequence shown here is derived from an EMBL/GenBank/DDBJ whole genome shotgun (WGS) entry which is preliminary data.</text>
</comment>
<dbReference type="Pfam" id="PF03140">
    <property type="entry name" value="DUF247"/>
    <property type="match status" value="6"/>
</dbReference>
<organism evidence="1 2">
    <name type="scientific">Vitis vinifera</name>
    <name type="common">Grape</name>
    <dbReference type="NCBI Taxonomy" id="29760"/>
    <lineage>
        <taxon>Eukaryota</taxon>
        <taxon>Viridiplantae</taxon>
        <taxon>Streptophyta</taxon>
        <taxon>Embryophyta</taxon>
        <taxon>Tracheophyta</taxon>
        <taxon>Spermatophyta</taxon>
        <taxon>Magnoliopsida</taxon>
        <taxon>eudicotyledons</taxon>
        <taxon>Gunneridae</taxon>
        <taxon>Pentapetalae</taxon>
        <taxon>rosids</taxon>
        <taxon>Vitales</taxon>
        <taxon>Vitaceae</taxon>
        <taxon>Viteae</taxon>
        <taxon>Vitis</taxon>
    </lineage>
</organism>
<gene>
    <name evidence="1" type="ORF">CK203_083073</name>
</gene>
<dbReference type="PANTHER" id="PTHR31170:SF25">
    <property type="entry name" value="BNAA09G04570D PROTEIN"/>
    <property type="match status" value="1"/>
</dbReference>
<dbReference type="EMBL" id="QGNW01001350">
    <property type="protein sequence ID" value="RVW44528.1"/>
    <property type="molecule type" value="Genomic_DNA"/>
</dbReference>
<dbReference type="InterPro" id="IPR004158">
    <property type="entry name" value="DUF247_pln"/>
</dbReference>
<proteinExistence type="predicted"/>
<sequence>MQRKCENTDHLYFLSSELAGKPKEMEAVDQEKLAPSISMVPVQLRSVKKEAYRPQMVTVGPYHHGNSVLLGMEKHKRHYMQTLLGRVQNPEDILDDCYMAIKNLNQRVRECYADNMHFGAAGLGAILLVDGCFILELFHRHIIQQHTSNSSDPNADNEGMSMEPNHLLDLLHKSLLPTPSNDSSGSETRGFDLCASELLEAGIQFEKISESHLLDIKFDSGNGVIKIPPLSIHKTELLLRNLIALEHCGFHNSCKTLHISSYALMMRSLIRSLADVELLEEKGIISSNSVGGESILCLIDDICKNVDIKDFYFGELCKEVNAYCNSRTCRMPKEMEADWLLPLKEKLGLLGPTLPTPSISKYMRNLLHRGENDSVETLDDCGKAIKNLDFRVRECYADKIRFESFDATKLGEILLVDGCFIIELFYKREGMSTEPNHLLDLLHKCLLPTSGSDSSGSPPSNDSSGSKTRGFHLCASKLSKAGIQFKKNESHLLDIKFDGGKGVIKIPPFSVGATKSLLRNLIALEQCGFSNSCKTFHISSYALMMRSLIRSSADVQLLEEKGIITSDLEGSESVLGLINDNCKNVYIKHFYFRKLCKEDAENSGEDWLLQLMGLLGPTSSTPSISKFPNKLPRLKEEVYSPQIVSIGPYHHGKADLLDMEEHKLQYGLSRTNNTIETLMIVLRHALPHETNLNDPIATSAWTHKRLNVPPEHSLPSLDLSFFYPKMDVKQESMSGEPNHLLDLLHKFWLPKSDMNASGSEARGVDRCASQLLKAEIQLEKNESRHLLDTKFDSNSGLIKIPPLSIDEIESVLRNLPALEQYGFKQ</sequence>
<dbReference type="AlphaFoldDB" id="A0A438EA27"/>
<dbReference type="Proteomes" id="UP000288805">
    <property type="component" value="Unassembled WGS sequence"/>
</dbReference>
<evidence type="ECO:0000313" key="1">
    <source>
        <dbReference type="EMBL" id="RVW44528.1"/>
    </source>
</evidence>
<dbReference type="PANTHER" id="PTHR31170">
    <property type="entry name" value="BNAC04G53230D PROTEIN"/>
    <property type="match status" value="1"/>
</dbReference>
<accession>A0A438EA27</accession>
<evidence type="ECO:0000313" key="2">
    <source>
        <dbReference type="Proteomes" id="UP000288805"/>
    </source>
</evidence>
<name>A0A438EA27_VITVI</name>